<name>A0ABU4PUX9_9GAMM</name>
<dbReference type="RefSeq" id="WP_139202872.1">
    <property type="nucleotide sequence ID" value="NZ_CBCSET010000001.1"/>
</dbReference>
<proteinExistence type="predicted"/>
<gene>
    <name evidence="1" type="ORF">SIM71_06715</name>
</gene>
<evidence type="ECO:0000313" key="1">
    <source>
        <dbReference type="EMBL" id="MDX5991742.1"/>
    </source>
</evidence>
<organism evidence="1 2">
    <name type="scientific">Ectopseudomonas alcaliphila</name>
    <dbReference type="NCBI Taxonomy" id="101564"/>
    <lineage>
        <taxon>Bacteria</taxon>
        <taxon>Pseudomonadati</taxon>
        <taxon>Pseudomonadota</taxon>
        <taxon>Gammaproteobacteria</taxon>
        <taxon>Pseudomonadales</taxon>
        <taxon>Pseudomonadaceae</taxon>
        <taxon>Ectopseudomonas</taxon>
    </lineage>
</organism>
<dbReference type="Proteomes" id="UP001278050">
    <property type="component" value="Unassembled WGS sequence"/>
</dbReference>
<sequence length="79" mass="8455">MKEDSIKQAVSDFYNSGESRYQKEFSISGKSDEFITVTIKRTKLVMANESLSFEARANTVSALPSGSSCGCCGGSGRSS</sequence>
<evidence type="ECO:0000313" key="2">
    <source>
        <dbReference type="Proteomes" id="UP001278050"/>
    </source>
</evidence>
<protein>
    <submittedName>
        <fullName evidence="1">Uncharacterized protein</fullName>
    </submittedName>
</protein>
<dbReference type="EMBL" id="JAWXXP010000001">
    <property type="protein sequence ID" value="MDX5991742.1"/>
    <property type="molecule type" value="Genomic_DNA"/>
</dbReference>
<reference evidence="1 2" key="1">
    <citation type="submission" date="2023-11" db="EMBL/GenBank/DDBJ databases">
        <title>MicrobeMod: A computational toolkit for identifying prokaryotic methylation and restriction-modification with nanopore sequencing.</title>
        <authorList>
            <person name="Crits-Christoph A."/>
            <person name="Kang S.C."/>
            <person name="Lee H."/>
            <person name="Ostrov N."/>
        </authorList>
    </citation>
    <scope>NUCLEOTIDE SEQUENCE [LARGE SCALE GENOMIC DNA]</scope>
    <source>
        <strain evidence="1 2">ATCC BAA-571</strain>
    </source>
</reference>
<accession>A0ABU4PUX9</accession>
<comment type="caution">
    <text evidence="1">The sequence shown here is derived from an EMBL/GenBank/DDBJ whole genome shotgun (WGS) entry which is preliminary data.</text>
</comment>
<keyword evidence="2" id="KW-1185">Reference proteome</keyword>